<keyword evidence="2" id="KW-0472">Membrane</keyword>
<evidence type="ECO:0000256" key="1">
    <source>
        <dbReference type="SAM" id="MobiDB-lite"/>
    </source>
</evidence>
<feature type="region of interest" description="Disordered" evidence="1">
    <location>
        <begin position="399"/>
        <end position="421"/>
    </location>
</feature>
<keyword evidence="5" id="KW-1185">Reference proteome</keyword>
<proteinExistence type="predicted"/>
<gene>
    <name evidence="4" type="ORF">SAMN06265360_1408</name>
</gene>
<dbReference type="PANTHER" id="PTHR33371:SF4">
    <property type="entry name" value="INTERMEMBRANE PHOSPHOLIPID TRANSPORT SYSTEM BINDING PROTEIN MLAD"/>
    <property type="match status" value="1"/>
</dbReference>
<reference evidence="4 5" key="1">
    <citation type="submission" date="2017-06" db="EMBL/GenBank/DDBJ databases">
        <authorList>
            <person name="Kim H.J."/>
            <person name="Triplett B.A."/>
        </authorList>
    </citation>
    <scope>NUCLEOTIDE SEQUENCE [LARGE SCALE GENOMIC DNA]</scope>
    <source>
        <strain evidence="4 5">DSM 45207</strain>
    </source>
</reference>
<dbReference type="AlphaFoldDB" id="A0A239AI06"/>
<dbReference type="EMBL" id="FZNW01000040">
    <property type="protein sequence ID" value="SNR94648.1"/>
    <property type="molecule type" value="Genomic_DNA"/>
</dbReference>
<sequence>MPRPVHRDQARKFLIGVVTLAVIGLVSYVGATVQGGGEIPGRPYTYVKAAFEDVGMLQPRQNVVQNGVRIGEVHSVAYEDGHAIVTMRLEGQRSVYRDARAQVGYQAAVGKKHVQFDPGTRSAGPLSDTAIPLSQTSASPELDEALSALDKQTREALGSSLVELGGGLGGHSNDLRDAIRAAPGMLKDAGDISGALTSEQADLPSLLHAANQLAGRFTGHEQELSRLVKQVDTTLRAINVDGARPLADTVQALPATLRQARQGLKSLNGPLSDVRSAATTIRPGAQALGAATEDLRGFLRDAVVPLGKVPRVSDQANPAVEDLTRTVDDARPLVPRLTRTLAYSRALLHDLAPYAPDIGRFFSEHDLLSGQIAPDKHYFGFMIAAPGLYSASVPDPRADRVPYPKPGGGAWRDHGSTGGGR</sequence>
<dbReference type="Proteomes" id="UP000198348">
    <property type="component" value="Unassembled WGS sequence"/>
</dbReference>
<keyword evidence="2" id="KW-1133">Transmembrane helix</keyword>
<dbReference type="OrthoDB" id="5241393at2"/>
<accession>A0A239AI06</accession>
<dbReference type="InterPro" id="IPR003399">
    <property type="entry name" value="Mce/MlaD"/>
</dbReference>
<dbReference type="Pfam" id="PF02470">
    <property type="entry name" value="MlaD"/>
    <property type="match status" value="1"/>
</dbReference>
<feature type="domain" description="Mce/MlaD" evidence="3">
    <location>
        <begin position="44"/>
        <end position="119"/>
    </location>
</feature>
<dbReference type="PANTHER" id="PTHR33371">
    <property type="entry name" value="INTERMEMBRANE PHOSPHOLIPID TRANSPORT SYSTEM BINDING PROTEIN MLAD-RELATED"/>
    <property type="match status" value="1"/>
</dbReference>
<evidence type="ECO:0000259" key="3">
    <source>
        <dbReference type="Pfam" id="PF02470"/>
    </source>
</evidence>
<protein>
    <submittedName>
        <fullName evidence="4">Phospholipid/cholesterol/gamma-HCH transport system substrate-binding protein</fullName>
    </submittedName>
</protein>
<evidence type="ECO:0000313" key="4">
    <source>
        <dbReference type="EMBL" id="SNR94648.1"/>
    </source>
</evidence>
<evidence type="ECO:0000256" key="2">
    <source>
        <dbReference type="SAM" id="Phobius"/>
    </source>
</evidence>
<keyword evidence="2" id="KW-0812">Transmembrane</keyword>
<feature type="compositionally biased region" description="Gly residues" evidence="1">
    <location>
        <begin position="406"/>
        <end position="421"/>
    </location>
</feature>
<dbReference type="InterPro" id="IPR052336">
    <property type="entry name" value="MlaD_Phospholipid_Transporter"/>
</dbReference>
<feature type="transmembrane region" description="Helical" evidence="2">
    <location>
        <begin position="12"/>
        <end position="31"/>
    </location>
</feature>
<evidence type="ECO:0000313" key="5">
    <source>
        <dbReference type="Proteomes" id="UP000198348"/>
    </source>
</evidence>
<name>A0A239AI06_9PSEU</name>
<organism evidence="4 5">
    <name type="scientific">Haloechinothrix alba</name>
    <dbReference type="NCBI Taxonomy" id="664784"/>
    <lineage>
        <taxon>Bacteria</taxon>
        <taxon>Bacillati</taxon>
        <taxon>Actinomycetota</taxon>
        <taxon>Actinomycetes</taxon>
        <taxon>Pseudonocardiales</taxon>
        <taxon>Pseudonocardiaceae</taxon>
        <taxon>Haloechinothrix</taxon>
    </lineage>
</organism>